<dbReference type="EMBL" id="JAVFWL010000005">
    <property type="protein sequence ID" value="KAK6754600.1"/>
    <property type="molecule type" value="Genomic_DNA"/>
</dbReference>
<keyword evidence="2" id="KW-1185">Reference proteome</keyword>
<dbReference type="Proteomes" id="UP001303046">
    <property type="component" value="Unassembled WGS sequence"/>
</dbReference>
<sequence length="72" mass="8321">MERRAVLAFVEGVYSAYYDNVTMSTDGHKSLLESSDFHGIHVFADNETSKNVVKYFLRPSYDQESVCYYLLI</sequence>
<evidence type="ECO:0000313" key="2">
    <source>
        <dbReference type="Proteomes" id="UP001303046"/>
    </source>
</evidence>
<proteinExistence type="predicted"/>
<evidence type="ECO:0000313" key="1">
    <source>
        <dbReference type="EMBL" id="KAK6754600.1"/>
    </source>
</evidence>
<comment type="caution">
    <text evidence="1">The sequence shown here is derived from an EMBL/GenBank/DDBJ whole genome shotgun (WGS) entry which is preliminary data.</text>
</comment>
<accession>A0ABR1DW52</accession>
<organism evidence="1 2">
    <name type="scientific">Necator americanus</name>
    <name type="common">Human hookworm</name>
    <dbReference type="NCBI Taxonomy" id="51031"/>
    <lineage>
        <taxon>Eukaryota</taxon>
        <taxon>Metazoa</taxon>
        <taxon>Ecdysozoa</taxon>
        <taxon>Nematoda</taxon>
        <taxon>Chromadorea</taxon>
        <taxon>Rhabditida</taxon>
        <taxon>Rhabditina</taxon>
        <taxon>Rhabditomorpha</taxon>
        <taxon>Strongyloidea</taxon>
        <taxon>Ancylostomatidae</taxon>
        <taxon>Bunostominae</taxon>
        <taxon>Necator</taxon>
    </lineage>
</organism>
<gene>
    <name evidence="1" type="primary">Necator_chrV.g18330</name>
    <name evidence="1" type="ORF">RB195_013539</name>
</gene>
<name>A0ABR1DW52_NECAM</name>
<protein>
    <submittedName>
        <fullName evidence="1">Uncharacterized protein</fullName>
    </submittedName>
</protein>
<reference evidence="1 2" key="1">
    <citation type="submission" date="2023-08" db="EMBL/GenBank/DDBJ databases">
        <title>A Necator americanus chromosomal reference genome.</title>
        <authorList>
            <person name="Ilik V."/>
            <person name="Petrzelkova K.J."/>
            <person name="Pardy F."/>
            <person name="Fuh T."/>
            <person name="Niatou-Singa F.S."/>
            <person name="Gouil Q."/>
            <person name="Baker L."/>
            <person name="Ritchie M.E."/>
            <person name="Jex A.R."/>
            <person name="Gazzola D."/>
            <person name="Li H."/>
            <person name="Toshio Fujiwara R."/>
            <person name="Zhan B."/>
            <person name="Aroian R.V."/>
            <person name="Pafco B."/>
            <person name="Schwarz E.M."/>
        </authorList>
    </citation>
    <scope>NUCLEOTIDE SEQUENCE [LARGE SCALE GENOMIC DNA]</scope>
    <source>
        <strain evidence="1 2">Aroian</strain>
        <tissue evidence="1">Whole animal</tissue>
    </source>
</reference>